<protein>
    <submittedName>
        <fullName evidence="1">Uncharacterized protein</fullName>
    </submittedName>
</protein>
<name>A0A0B7APY2_9EUPU</name>
<evidence type="ECO:0000313" key="1">
    <source>
        <dbReference type="EMBL" id="CEK82056.1"/>
    </source>
</evidence>
<dbReference type="EMBL" id="HACG01035191">
    <property type="protein sequence ID" value="CEK82056.1"/>
    <property type="molecule type" value="Transcribed_RNA"/>
</dbReference>
<reference evidence="1" key="1">
    <citation type="submission" date="2014-12" db="EMBL/GenBank/DDBJ databases">
        <title>Insight into the proteome of Arion vulgaris.</title>
        <authorList>
            <person name="Aradska J."/>
            <person name="Bulat T."/>
            <person name="Smidak R."/>
            <person name="Sarate P."/>
            <person name="Gangsoo J."/>
            <person name="Sialana F."/>
            <person name="Bilban M."/>
            <person name="Lubec G."/>
        </authorList>
    </citation>
    <scope>NUCLEOTIDE SEQUENCE</scope>
    <source>
        <tissue evidence="1">Skin</tissue>
    </source>
</reference>
<accession>A0A0B7APY2</accession>
<organism evidence="1">
    <name type="scientific">Arion vulgaris</name>
    <dbReference type="NCBI Taxonomy" id="1028688"/>
    <lineage>
        <taxon>Eukaryota</taxon>
        <taxon>Metazoa</taxon>
        <taxon>Spiralia</taxon>
        <taxon>Lophotrochozoa</taxon>
        <taxon>Mollusca</taxon>
        <taxon>Gastropoda</taxon>
        <taxon>Heterobranchia</taxon>
        <taxon>Euthyneura</taxon>
        <taxon>Panpulmonata</taxon>
        <taxon>Eupulmonata</taxon>
        <taxon>Stylommatophora</taxon>
        <taxon>Helicina</taxon>
        <taxon>Arionoidea</taxon>
        <taxon>Arionidae</taxon>
        <taxon>Arion</taxon>
    </lineage>
</organism>
<dbReference type="AlphaFoldDB" id="A0A0B7APY2"/>
<gene>
    <name evidence="1" type="primary">ORF129401</name>
</gene>
<proteinExistence type="predicted"/>
<sequence>MVMNLAIPAKTTLTRKPEWRRETKHNMKINYGRGNICSFFDVECYTEGCKRSFNTVLKVA</sequence>